<reference evidence="1" key="1">
    <citation type="submission" date="2009-10" db="EMBL/GenBank/DDBJ databases">
        <title>Complete sequence of Bacillus selenitireducens MLS10.</title>
        <authorList>
            <consortium name="US DOE Joint Genome Institute"/>
            <person name="Lucas S."/>
            <person name="Copeland A."/>
            <person name="Lapidus A."/>
            <person name="Glavina del Rio T."/>
            <person name="Dalin E."/>
            <person name="Tice H."/>
            <person name="Bruce D."/>
            <person name="Goodwin L."/>
            <person name="Pitluck S."/>
            <person name="Sims D."/>
            <person name="Brettin T."/>
            <person name="Detter J.C."/>
            <person name="Han C."/>
            <person name="Larimer F."/>
            <person name="Land M."/>
            <person name="Hauser L."/>
            <person name="Kyrpides N."/>
            <person name="Ovchinnikova G."/>
            <person name="Stolz J."/>
        </authorList>
    </citation>
    <scope>NUCLEOTIDE SEQUENCE [LARGE SCALE GENOMIC DNA]</scope>
    <source>
        <strain evidence="1">MLS10</strain>
    </source>
</reference>
<dbReference type="RefSeq" id="WP_013171138.1">
    <property type="nucleotide sequence ID" value="NC_014219.1"/>
</dbReference>
<dbReference type="HOGENOM" id="CLU_072005_2_0_9"/>
<name>D6XVT6_BACIE</name>
<evidence type="ECO:0008006" key="3">
    <source>
        <dbReference type="Google" id="ProtNLM"/>
    </source>
</evidence>
<dbReference type="Pfam" id="PF11392">
    <property type="entry name" value="AllH"/>
    <property type="match status" value="1"/>
</dbReference>
<proteinExistence type="predicted"/>
<gene>
    <name evidence="1" type="ordered locus">Bsel_0160</name>
</gene>
<dbReference type="OrthoDB" id="4933449at2"/>
<dbReference type="STRING" id="439292.Bsel_0160"/>
<dbReference type="eggNOG" id="ENOG502Z84Q">
    <property type="taxonomic scope" value="Bacteria"/>
</dbReference>
<dbReference type="Proteomes" id="UP000000271">
    <property type="component" value="Chromosome"/>
</dbReference>
<sequence>MIRLDRHARDWLNSEASNTPVVHSIFDHVINVKTTRGTLVTIQKQGLPMQPATIQPGERDFVAIMDACKNPSKQIDLQFLKEREADTVSLAIPALMPLENAADPITFLRAWLKAHGNRGGLYAVLFPERVPAPTLMERKLAAVWAVSEEAYRFGGLTGLGVGLTPSGDDALHGLVAVMHAFLGKEAACRVSGDSRHRLMMTTDVSRTMLTHAFSGETNESLLALLKVLSAGSWLETEEAFRDVNRIGSTSGTDTLIGVLKGLQLVQAEQIRRNRHHGKTGDHQKECVL</sequence>
<dbReference type="KEGG" id="bse:Bsel_0160"/>
<protein>
    <recommendedName>
        <fullName evidence="3">DUF2877 domain-containing protein</fullName>
    </recommendedName>
</protein>
<dbReference type="InterPro" id="IPR021530">
    <property type="entry name" value="AllH-like"/>
</dbReference>
<evidence type="ECO:0000313" key="1">
    <source>
        <dbReference type="EMBL" id="ADH97709.1"/>
    </source>
</evidence>
<dbReference type="AlphaFoldDB" id="D6XVT6"/>
<keyword evidence="2" id="KW-1185">Reference proteome</keyword>
<organism evidence="1 2">
    <name type="scientific">Bacillus selenitireducens (strain ATCC 700615 / DSM 15326 / MLS10)</name>
    <dbReference type="NCBI Taxonomy" id="439292"/>
    <lineage>
        <taxon>Bacteria</taxon>
        <taxon>Bacillati</taxon>
        <taxon>Bacillota</taxon>
        <taxon>Bacilli</taxon>
        <taxon>Bacillales</taxon>
        <taxon>Bacillaceae</taxon>
        <taxon>Salisediminibacterium</taxon>
    </lineage>
</organism>
<evidence type="ECO:0000313" key="2">
    <source>
        <dbReference type="Proteomes" id="UP000000271"/>
    </source>
</evidence>
<accession>D6XVT6</accession>
<dbReference type="EMBL" id="CP001791">
    <property type="protein sequence ID" value="ADH97709.1"/>
    <property type="molecule type" value="Genomic_DNA"/>
</dbReference>